<dbReference type="EMBL" id="JAXIOK010000003">
    <property type="protein sequence ID" value="KAK4776123.1"/>
    <property type="molecule type" value="Genomic_DNA"/>
</dbReference>
<dbReference type="Proteomes" id="UP001345219">
    <property type="component" value="Chromosome 18"/>
</dbReference>
<gene>
    <name evidence="2" type="ORF">SAY87_024084</name>
</gene>
<name>A0AAN7L4J7_9MYRT</name>
<dbReference type="InterPro" id="IPR040374">
    <property type="entry name" value="BIC"/>
</dbReference>
<dbReference type="PANTHER" id="PTHR34207:SF2">
    <property type="entry name" value="PROTEIN BIC1"/>
    <property type="match status" value="1"/>
</dbReference>
<evidence type="ECO:0000313" key="2">
    <source>
        <dbReference type="EMBL" id="KAK4776123.1"/>
    </source>
</evidence>
<evidence type="ECO:0000256" key="1">
    <source>
        <dbReference type="SAM" id="MobiDB-lite"/>
    </source>
</evidence>
<feature type="compositionally biased region" description="Basic and acidic residues" evidence="1">
    <location>
        <begin position="16"/>
        <end position="33"/>
    </location>
</feature>
<organism evidence="2 3">
    <name type="scientific">Trapa incisa</name>
    <dbReference type="NCBI Taxonomy" id="236973"/>
    <lineage>
        <taxon>Eukaryota</taxon>
        <taxon>Viridiplantae</taxon>
        <taxon>Streptophyta</taxon>
        <taxon>Embryophyta</taxon>
        <taxon>Tracheophyta</taxon>
        <taxon>Spermatophyta</taxon>
        <taxon>Magnoliopsida</taxon>
        <taxon>eudicotyledons</taxon>
        <taxon>Gunneridae</taxon>
        <taxon>Pentapetalae</taxon>
        <taxon>rosids</taxon>
        <taxon>malvids</taxon>
        <taxon>Myrtales</taxon>
        <taxon>Lythraceae</taxon>
        <taxon>Trapa</taxon>
    </lineage>
</organism>
<reference evidence="2 3" key="1">
    <citation type="journal article" date="2023" name="Hortic Res">
        <title>Pangenome of water caltrop reveals structural variations and asymmetric subgenome divergence after allopolyploidization.</title>
        <authorList>
            <person name="Zhang X."/>
            <person name="Chen Y."/>
            <person name="Wang L."/>
            <person name="Yuan Y."/>
            <person name="Fang M."/>
            <person name="Shi L."/>
            <person name="Lu R."/>
            <person name="Comes H.P."/>
            <person name="Ma Y."/>
            <person name="Chen Y."/>
            <person name="Huang G."/>
            <person name="Zhou Y."/>
            <person name="Zheng Z."/>
            <person name="Qiu Y."/>
        </authorList>
    </citation>
    <scope>NUCLEOTIDE SEQUENCE [LARGE SCALE GENOMIC DNA]</scope>
    <source>
        <tissue evidence="2">Roots</tissue>
    </source>
</reference>
<keyword evidence="3" id="KW-1185">Reference proteome</keyword>
<evidence type="ECO:0008006" key="4">
    <source>
        <dbReference type="Google" id="ProtNLM"/>
    </source>
</evidence>
<proteinExistence type="predicted"/>
<accession>A0AAN7L4J7</accession>
<comment type="caution">
    <text evidence="2">The sequence shown here is derived from an EMBL/GenBank/DDBJ whole genome shotgun (WGS) entry which is preliminary data.</text>
</comment>
<protein>
    <recommendedName>
        <fullName evidence="4">Protein BIC1</fullName>
    </recommendedName>
</protein>
<sequence>MAMTRTDQRGGAGGDALRDGDHQPVTRDENGRERLKRHRTEVAGRVWIPDIWGHEDLLKDWVDFSAFDSPLVSGKISSARAALVKEVRRANTSDCE</sequence>
<feature type="region of interest" description="Disordered" evidence="1">
    <location>
        <begin position="1"/>
        <end position="39"/>
    </location>
</feature>
<dbReference type="AlphaFoldDB" id="A0AAN7L4J7"/>
<evidence type="ECO:0000313" key="3">
    <source>
        <dbReference type="Proteomes" id="UP001345219"/>
    </source>
</evidence>
<dbReference type="PANTHER" id="PTHR34207">
    <property type="entry name" value="PROTEIN BIC1"/>
    <property type="match status" value="1"/>
</dbReference>
<dbReference type="GO" id="GO:0009785">
    <property type="term" value="P:blue light signaling pathway"/>
    <property type="evidence" value="ECO:0007669"/>
    <property type="project" value="InterPro"/>
</dbReference>
<dbReference type="CDD" id="cd22645">
    <property type="entry name" value="BIC1_CID"/>
    <property type="match status" value="1"/>
</dbReference>